<sequence>MRALGRVAWAWLLLLQLAGASHVVYENLLEVEAAVEAVPPSIIDPLLRTGYHFQPRKNWINDPNAPLYYKGWYHIFYQYNPKGALWGNIVWAHSVSRDLINWVALKPAIEPSIPSDKYGCWSGSATIMPDGTPAIMYTGVNRPDVNYQRWTRVRQPLHSAATGMWECPDFYPVEAAGRREELETSVSGGSGRPRVKHVLKNSLDRRRYDYYTIGTYDRKAERYVLDDPAGDERHLRYDYGNFYASKTFYDPARRRRILWGWANESDTSADDVAKGWAGIQAIPRTVWLDPSGKQLLQWPIEEVEALRGRSVTLKNRVIKPGQHVEVTGLQTAQADVEVSFEVPSLAGAESLDPALAGDAERTAVFFRVFRAAAGSSKPVVLMCTDPTKSSLNPNLYQPTFAGFVDTDISNGKISLRTLIDRSVVESFGAGGKTCILSRVYPSLAIGKNARLYAFNSGKADVKVSRLTAWEMRKPLMNGA</sequence>
<evidence type="ECO:0000259" key="7">
    <source>
        <dbReference type="Pfam" id="PF00251"/>
    </source>
</evidence>
<feature type="chain" id="PRO_5035918309" evidence="6">
    <location>
        <begin position="21"/>
        <end position="479"/>
    </location>
</feature>
<comment type="similarity">
    <text evidence="1 5">Belongs to the glycosyl hydrolase 32 family.</text>
</comment>
<name>A0A8T0PVV7_PANVG</name>
<dbReference type="InterPro" id="IPR013320">
    <property type="entry name" value="ConA-like_dom_sf"/>
</dbReference>
<evidence type="ECO:0000256" key="1">
    <source>
        <dbReference type="ARBA" id="ARBA00009902"/>
    </source>
</evidence>
<dbReference type="SMART" id="SM00640">
    <property type="entry name" value="Glyco_32"/>
    <property type="match status" value="1"/>
</dbReference>
<keyword evidence="4 5" id="KW-0326">Glycosidase</keyword>
<evidence type="ECO:0000256" key="6">
    <source>
        <dbReference type="SAM" id="SignalP"/>
    </source>
</evidence>
<dbReference type="GO" id="GO:0005975">
    <property type="term" value="P:carbohydrate metabolic process"/>
    <property type="evidence" value="ECO:0007669"/>
    <property type="project" value="InterPro"/>
</dbReference>
<dbReference type="SUPFAM" id="SSF75005">
    <property type="entry name" value="Arabinanase/levansucrase/invertase"/>
    <property type="match status" value="1"/>
</dbReference>
<evidence type="ECO:0000256" key="2">
    <source>
        <dbReference type="ARBA" id="ARBA00022801"/>
    </source>
</evidence>
<dbReference type="AlphaFoldDB" id="A0A8T0PVV7"/>
<proteinExistence type="inferred from homology"/>
<evidence type="ECO:0000256" key="5">
    <source>
        <dbReference type="RuleBase" id="RU362110"/>
    </source>
</evidence>
<organism evidence="9 10">
    <name type="scientific">Panicum virgatum</name>
    <name type="common">Blackwell switchgrass</name>
    <dbReference type="NCBI Taxonomy" id="38727"/>
    <lineage>
        <taxon>Eukaryota</taxon>
        <taxon>Viridiplantae</taxon>
        <taxon>Streptophyta</taxon>
        <taxon>Embryophyta</taxon>
        <taxon>Tracheophyta</taxon>
        <taxon>Spermatophyta</taxon>
        <taxon>Magnoliopsida</taxon>
        <taxon>Liliopsida</taxon>
        <taxon>Poales</taxon>
        <taxon>Poaceae</taxon>
        <taxon>PACMAD clade</taxon>
        <taxon>Panicoideae</taxon>
        <taxon>Panicodae</taxon>
        <taxon>Paniceae</taxon>
        <taxon>Panicinae</taxon>
        <taxon>Panicum</taxon>
        <taxon>Panicum sect. Hiantes</taxon>
    </lineage>
</organism>
<dbReference type="InterPro" id="IPR013189">
    <property type="entry name" value="Glyco_hydro_32_C"/>
</dbReference>
<dbReference type="SUPFAM" id="SSF49899">
    <property type="entry name" value="Concanavalin A-like lectins/glucanases"/>
    <property type="match status" value="1"/>
</dbReference>
<evidence type="ECO:0000259" key="8">
    <source>
        <dbReference type="Pfam" id="PF08244"/>
    </source>
</evidence>
<reference evidence="9" key="1">
    <citation type="submission" date="2020-05" db="EMBL/GenBank/DDBJ databases">
        <title>WGS assembly of Panicum virgatum.</title>
        <authorList>
            <person name="Lovell J.T."/>
            <person name="Jenkins J."/>
            <person name="Shu S."/>
            <person name="Juenger T.E."/>
            <person name="Schmutz J."/>
        </authorList>
    </citation>
    <scope>NUCLEOTIDE SEQUENCE</scope>
    <source>
        <strain evidence="9">AP13</strain>
    </source>
</reference>
<dbReference type="InterPro" id="IPR050551">
    <property type="entry name" value="Fructan_Metab_Enzymes"/>
</dbReference>
<comment type="caution">
    <text evidence="9">The sequence shown here is derived from an EMBL/GenBank/DDBJ whole genome shotgun (WGS) entry which is preliminary data.</text>
</comment>
<feature type="signal peptide" evidence="6">
    <location>
        <begin position="1"/>
        <end position="20"/>
    </location>
</feature>
<dbReference type="Gene3D" id="2.60.120.560">
    <property type="entry name" value="Exo-inulinase, domain 1"/>
    <property type="match status" value="2"/>
</dbReference>
<dbReference type="Pfam" id="PF00251">
    <property type="entry name" value="Glyco_hydro_32N"/>
    <property type="match status" value="2"/>
</dbReference>
<dbReference type="PROSITE" id="PS00609">
    <property type="entry name" value="GLYCOSYL_HYDROL_F32"/>
    <property type="match status" value="1"/>
</dbReference>
<dbReference type="CDD" id="cd18624">
    <property type="entry name" value="GH32_Fruct1-like"/>
    <property type="match status" value="1"/>
</dbReference>
<feature type="domain" description="Glycosyl hydrolase family 32 N-terminal" evidence="7">
    <location>
        <begin position="146"/>
        <end position="299"/>
    </location>
</feature>
<accession>A0A8T0PVV7</accession>
<dbReference type="InterPro" id="IPR023296">
    <property type="entry name" value="Glyco_hydro_beta-prop_sf"/>
</dbReference>
<dbReference type="Proteomes" id="UP000823388">
    <property type="component" value="Chromosome 7N"/>
</dbReference>
<dbReference type="EMBL" id="CM029050">
    <property type="protein sequence ID" value="KAG2566103.1"/>
    <property type="molecule type" value="Genomic_DNA"/>
</dbReference>
<feature type="domain" description="Glycosyl hydrolase family 32 N-terminal" evidence="7">
    <location>
        <begin position="52"/>
        <end position="142"/>
    </location>
</feature>
<dbReference type="Gene3D" id="2.115.10.20">
    <property type="entry name" value="Glycosyl hydrolase domain, family 43"/>
    <property type="match status" value="2"/>
</dbReference>
<protein>
    <submittedName>
        <fullName evidence="9">Uncharacterized protein</fullName>
    </submittedName>
</protein>
<keyword evidence="6" id="KW-0732">Signal</keyword>
<feature type="domain" description="Glycosyl hydrolase family 32 C-terminal" evidence="8">
    <location>
        <begin position="302"/>
        <end position="470"/>
    </location>
</feature>
<evidence type="ECO:0000313" key="9">
    <source>
        <dbReference type="EMBL" id="KAG2566103.1"/>
    </source>
</evidence>
<evidence type="ECO:0000313" key="10">
    <source>
        <dbReference type="Proteomes" id="UP000823388"/>
    </source>
</evidence>
<dbReference type="PANTHER" id="PTHR31953">
    <property type="entry name" value="BETA-FRUCTOFURANOSIDASE, INSOLUBLE ISOENZYME CWINV1-RELATED"/>
    <property type="match status" value="1"/>
</dbReference>
<gene>
    <name evidence="9" type="ORF">PVAP13_7NG172851</name>
</gene>
<dbReference type="InterPro" id="IPR001362">
    <property type="entry name" value="Glyco_hydro_32"/>
</dbReference>
<dbReference type="InterPro" id="IPR013148">
    <property type="entry name" value="Glyco_hydro_32_N"/>
</dbReference>
<keyword evidence="2 5" id="KW-0378">Hydrolase</keyword>
<dbReference type="Pfam" id="PF08244">
    <property type="entry name" value="Glyco_hydro_32C"/>
    <property type="match status" value="1"/>
</dbReference>
<evidence type="ECO:0000256" key="3">
    <source>
        <dbReference type="ARBA" id="ARBA00023180"/>
    </source>
</evidence>
<dbReference type="GO" id="GO:0004553">
    <property type="term" value="F:hydrolase activity, hydrolyzing O-glycosyl compounds"/>
    <property type="evidence" value="ECO:0007669"/>
    <property type="project" value="InterPro"/>
</dbReference>
<evidence type="ECO:0000256" key="4">
    <source>
        <dbReference type="ARBA" id="ARBA00023295"/>
    </source>
</evidence>
<dbReference type="InterPro" id="IPR018053">
    <property type="entry name" value="Glyco_hydro_32_AS"/>
</dbReference>
<keyword evidence="10" id="KW-1185">Reference proteome</keyword>
<keyword evidence="3" id="KW-0325">Glycoprotein</keyword>